<evidence type="ECO:0000313" key="6">
    <source>
        <dbReference type="Proteomes" id="UP000019473"/>
    </source>
</evidence>
<dbReference type="OrthoDB" id="5382953at2759"/>
<feature type="compositionally biased region" description="Acidic residues" evidence="3">
    <location>
        <begin position="276"/>
        <end position="290"/>
    </location>
</feature>
<evidence type="ECO:0000256" key="1">
    <source>
        <dbReference type="ARBA" id="ARBA00004123"/>
    </source>
</evidence>
<keyword evidence="2" id="KW-0539">Nucleus</keyword>
<feature type="region of interest" description="Disordered" evidence="3">
    <location>
        <begin position="229"/>
        <end position="307"/>
    </location>
</feature>
<dbReference type="GO" id="GO:0005634">
    <property type="term" value="C:nucleus"/>
    <property type="evidence" value="ECO:0007669"/>
    <property type="project" value="UniProtKB-SubCell"/>
</dbReference>
<dbReference type="STRING" id="1182544.W9VJL0"/>
<proteinExistence type="predicted"/>
<reference evidence="5 6" key="1">
    <citation type="submission" date="2013-03" db="EMBL/GenBank/DDBJ databases">
        <title>The Genome Sequence of Cladophialophora yegresii CBS 114405.</title>
        <authorList>
            <consortium name="The Broad Institute Genomics Platform"/>
            <person name="Cuomo C."/>
            <person name="de Hoog S."/>
            <person name="Gorbushina A."/>
            <person name="Walker B."/>
            <person name="Young S.K."/>
            <person name="Zeng Q."/>
            <person name="Gargeya S."/>
            <person name="Fitzgerald M."/>
            <person name="Haas B."/>
            <person name="Abouelleil A."/>
            <person name="Allen A.W."/>
            <person name="Alvarado L."/>
            <person name="Arachchi H.M."/>
            <person name="Berlin A.M."/>
            <person name="Chapman S.B."/>
            <person name="Gainer-Dewar J."/>
            <person name="Goldberg J."/>
            <person name="Griggs A."/>
            <person name="Gujja S."/>
            <person name="Hansen M."/>
            <person name="Howarth C."/>
            <person name="Imamovic A."/>
            <person name="Ireland A."/>
            <person name="Larimer J."/>
            <person name="McCowan C."/>
            <person name="Murphy C."/>
            <person name="Pearson M."/>
            <person name="Poon T.W."/>
            <person name="Priest M."/>
            <person name="Roberts A."/>
            <person name="Saif S."/>
            <person name="Shea T."/>
            <person name="Sisk P."/>
            <person name="Sykes S."/>
            <person name="Wortman J."/>
            <person name="Nusbaum C."/>
            <person name="Birren B."/>
        </authorList>
    </citation>
    <scope>NUCLEOTIDE SEQUENCE [LARGE SCALE GENOMIC DNA]</scope>
    <source>
        <strain evidence="5 6">CBS 114405</strain>
    </source>
</reference>
<feature type="domain" description="RFTS" evidence="4">
    <location>
        <begin position="46"/>
        <end position="137"/>
    </location>
</feature>
<dbReference type="eggNOG" id="ENOG502SK9A">
    <property type="taxonomic scope" value="Eukaryota"/>
</dbReference>
<name>W9VJL0_9EURO</name>
<comment type="caution">
    <text evidence="5">The sequence shown here is derived from an EMBL/GenBank/DDBJ whole genome shotgun (WGS) entry which is preliminary data.</text>
</comment>
<evidence type="ECO:0000256" key="2">
    <source>
        <dbReference type="ARBA" id="ARBA00023242"/>
    </source>
</evidence>
<evidence type="ECO:0000313" key="5">
    <source>
        <dbReference type="EMBL" id="EXJ55698.1"/>
    </source>
</evidence>
<dbReference type="InterPro" id="IPR022702">
    <property type="entry name" value="Cytosine_MeTrfase1_RFD"/>
</dbReference>
<dbReference type="GeneID" id="19183193"/>
<dbReference type="RefSeq" id="XP_007760808.1">
    <property type="nucleotide sequence ID" value="XM_007762618.1"/>
</dbReference>
<gene>
    <name evidence="5" type="ORF">A1O7_08627</name>
</gene>
<evidence type="ECO:0000256" key="3">
    <source>
        <dbReference type="SAM" id="MobiDB-lite"/>
    </source>
</evidence>
<feature type="compositionally biased region" description="Acidic residues" evidence="3">
    <location>
        <begin position="436"/>
        <end position="445"/>
    </location>
</feature>
<dbReference type="VEuPathDB" id="FungiDB:A1O7_08627"/>
<feature type="compositionally biased region" description="Low complexity" evidence="3">
    <location>
        <begin position="455"/>
        <end position="464"/>
    </location>
</feature>
<keyword evidence="6" id="KW-1185">Reference proteome</keyword>
<comment type="subcellular location">
    <subcellularLocation>
        <location evidence="1">Nucleus</location>
    </subcellularLocation>
</comment>
<feature type="compositionally biased region" description="Basic and acidic residues" evidence="3">
    <location>
        <begin position="465"/>
        <end position="481"/>
    </location>
</feature>
<feature type="compositionally biased region" description="Acidic residues" evidence="3">
    <location>
        <begin position="249"/>
        <end position="260"/>
    </location>
</feature>
<dbReference type="HOGENOM" id="CLU_565021_0_0_1"/>
<dbReference type="Proteomes" id="UP000019473">
    <property type="component" value="Unassembled WGS sequence"/>
</dbReference>
<protein>
    <recommendedName>
        <fullName evidence="4">RFTS domain-containing protein</fullName>
    </recommendedName>
</protein>
<dbReference type="Pfam" id="PF12047">
    <property type="entry name" value="DNMT1-RFD"/>
    <property type="match status" value="1"/>
</dbReference>
<dbReference type="EMBL" id="AMGW01000006">
    <property type="protein sequence ID" value="EXJ55698.1"/>
    <property type="molecule type" value="Genomic_DNA"/>
</dbReference>
<accession>W9VJL0</accession>
<feature type="region of interest" description="Disordered" evidence="3">
    <location>
        <begin position="397"/>
        <end position="502"/>
    </location>
</feature>
<dbReference type="AlphaFoldDB" id="W9VJL0"/>
<organism evidence="5 6">
    <name type="scientific">Cladophialophora yegresii CBS 114405</name>
    <dbReference type="NCBI Taxonomy" id="1182544"/>
    <lineage>
        <taxon>Eukaryota</taxon>
        <taxon>Fungi</taxon>
        <taxon>Dikarya</taxon>
        <taxon>Ascomycota</taxon>
        <taxon>Pezizomycotina</taxon>
        <taxon>Eurotiomycetes</taxon>
        <taxon>Chaetothyriomycetidae</taxon>
        <taxon>Chaetothyriales</taxon>
        <taxon>Herpotrichiellaceae</taxon>
        <taxon>Cladophialophora</taxon>
    </lineage>
</organism>
<sequence>MGTLPEERVLKALDPPPDDVNEWPDFALREAKIFYQGKGRYADLLQASDETPLCVVGELMPLDDEQDHLALTDVPTHARIKIDNVTNYSFGQDDNGKPVIWAAGKAGWYEISPSDRYLSHYNDTVEAIDLFYFMVDQHNKLPRKQQRFGFKIDPFLADYQKHTDYRFDDDDEAMETIHKHHRFLLRQMIEEREEVDWSQTYLWKHLAETYADELEELKATLARLNQADQRIEEEEEEESSSSSSSSSSEGEEESESESESGEQNTLRADATKTSDDPDEESGEDESEDASETASSGSGDNKPEPIDWTEPIWDMLNILRKSANFNMRHCGIDQAASELEKLPTFQGTHSDAVAAFERSAAPLLKLMNEAKLRKKFNWSTRRIYDELEATLAEEVAEETIKTPGKPGNREKQRHRMKSVLRPSGASKSHKRARGTVDEDEDEEMEDVAISSPVARRQGAAALSAPRAREATIDSDASREDSPSRQLNGHFDPYGLPELPPGPEAQEMLDLVAQEAKRVGRQNQTGHLKEFLGQWVV</sequence>
<evidence type="ECO:0000259" key="4">
    <source>
        <dbReference type="Pfam" id="PF12047"/>
    </source>
</evidence>